<evidence type="ECO:0000256" key="7">
    <source>
        <dbReference type="HAMAP-Rule" id="MF_01894"/>
    </source>
</evidence>
<dbReference type="FunFam" id="3.40.50.300:FF:000901">
    <property type="entry name" value="Chromosome partition protein Smc"/>
    <property type="match status" value="1"/>
</dbReference>
<dbReference type="Proteomes" id="UP000286848">
    <property type="component" value="Unassembled WGS sequence"/>
</dbReference>
<dbReference type="Gene3D" id="1.20.1060.20">
    <property type="match status" value="1"/>
</dbReference>
<dbReference type="Pfam" id="PF02463">
    <property type="entry name" value="SMC_N"/>
    <property type="match status" value="1"/>
</dbReference>
<dbReference type="HAMAP" id="MF_01894">
    <property type="entry name" value="Smc_prok"/>
    <property type="match status" value="1"/>
</dbReference>
<dbReference type="GO" id="GO:0003677">
    <property type="term" value="F:DNA binding"/>
    <property type="evidence" value="ECO:0007669"/>
    <property type="project" value="UniProtKB-UniRule"/>
</dbReference>
<keyword evidence="4 7" id="KW-0067">ATP-binding</keyword>
<dbReference type="InterPro" id="IPR027417">
    <property type="entry name" value="P-loop_NTPase"/>
</dbReference>
<dbReference type="Gene3D" id="3.30.70.1620">
    <property type="match status" value="1"/>
</dbReference>
<dbReference type="GO" id="GO:0005737">
    <property type="term" value="C:cytoplasm"/>
    <property type="evidence" value="ECO:0007669"/>
    <property type="project" value="UniProtKB-SubCell"/>
</dbReference>
<evidence type="ECO:0000256" key="4">
    <source>
        <dbReference type="ARBA" id="ARBA00022840"/>
    </source>
</evidence>
<dbReference type="InterPro" id="IPR011890">
    <property type="entry name" value="SMC_prok"/>
</dbReference>
<reference evidence="9 10" key="1">
    <citation type="journal article" date="2019" name="Int. J. Syst. Evol. Microbiol.">
        <title>Lactobacillus salitolerans sp. nov., a novel lactic acid bacterium isolated from spent mushroom substrates.</title>
        <authorList>
            <person name="Tohno M."/>
            <person name="Tanizawa Y."/>
            <person name="Kojima Y."/>
            <person name="Sakamoto M."/>
            <person name="Nakamura Y."/>
            <person name="Ohkuma M."/>
            <person name="Kobayashi H."/>
        </authorList>
    </citation>
    <scope>NUCLEOTIDE SEQUENCE [LARGE SCALE GENOMIC DNA]</scope>
    <source>
        <strain evidence="9 10">YK43</strain>
    </source>
</reference>
<dbReference type="SUPFAM" id="SSF52540">
    <property type="entry name" value="P-loop containing nucleoside triphosphate hydrolases"/>
    <property type="match status" value="1"/>
</dbReference>
<comment type="subunit">
    <text evidence="7">Homodimer.</text>
</comment>
<dbReference type="GO" id="GO:0007059">
    <property type="term" value="P:chromosome segregation"/>
    <property type="evidence" value="ECO:0007669"/>
    <property type="project" value="UniProtKB-UniRule"/>
</dbReference>
<dbReference type="InterPro" id="IPR036277">
    <property type="entry name" value="SMC_hinge_sf"/>
</dbReference>
<dbReference type="GO" id="GO:0007062">
    <property type="term" value="P:sister chromatid cohesion"/>
    <property type="evidence" value="ECO:0007669"/>
    <property type="project" value="InterPro"/>
</dbReference>
<comment type="domain">
    <text evidence="7">Contains large globular domains required for ATP hydrolysis at each terminus and a third globular domain forming a flexible hinge near the middle of the molecule. These domains are separated by coiled-coil structures.</text>
</comment>
<proteinExistence type="inferred from homology"/>
<dbReference type="PIRSF" id="PIRSF005719">
    <property type="entry name" value="SMC"/>
    <property type="match status" value="1"/>
</dbReference>
<dbReference type="RefSeq" id="WP_158609176.1">
    <property type="nucleotide sequence ID" value="NZ_BFFP01000006.1"/>
</dbReference>
<feature type="coiled-coil region" evidence="7">
    <location>
        <begin position="770"/>
        <end position="839"/>
    </location>
</feature>
<comment type="caution">
    <text evidence="9">The sequence shown here is derived from an EMBL/GenBank/DDBJ whole genome shotgun (WGS) entry which is preliminary data.</text>
</comment>
<dbReference type="Pfam" id="PF06470">
    <property type="entry name" value="SMC_hinge"/>
    <property type="match status" value="1"/>
</dbReference>
<dbReference type="EMBL" id="BFFP01000006">
    <property type="protein sequence ID" value="GBG94135.1"/>
    <property type="molecule type" value="Genomic_DNA"/>
</dbReference>
<dbReference type="PANTHER" id="PTHR43977">
    <property type="entry name" value="STRUCTURAL MAINTENANCE OF CHROMOSOMES PROTEIN 3"/>
    <property type="match status" value="1"/>
</dbReference>
<evidence type="ECO:0000256" key="2">
    <source>
        <dbReference type="ARBA" id="ARBA00022490"/>
    </source>
</evidence>
<comment type="subcellular location">
    <subcellularLocation>
        <location evidence="1 7">Cytoplasm</location>
    </subcellularLocation>
</comment>
<keyword evidence="3 7" id="KW-0547">Nucleotide-binding</keyword>
<feature type="coiled-coil region" evidence="7">
    <location>
        <begin position="875"/>
        <end position="909"/>
    </location>
</feature>
<evidence type="ECO:0000259" key="8">
    <source>
        <dbReference type="SMART" id="SM00968"/>
    </source>
</evidence>
<name>A0A401IRK8_9LACO</name>
<dbReference type="InterPro" id="IPR024704">
    <property type="entry name" value="SMC"/>
</dbReference>
<dbReference type="CDD" id="cd03278">
    <property type="entry name" value="ABC_SMC_barmotin"/>
    <property type="match status" value="2"/>
</dbReference>
<keyword evidence="5 7" id="KW-0175">Coiled coil</keyword>
<sequence length="1181" mass="132625">MKLKALTLNGFKSFADQTKIEFNGGLTGIVGPNGSGKSNIIDALRWTLGEQSAKSLRGDKMADVIFGGSESRAALNRAEVTLEFDNSDQTLQGLPEEVVICRRLYRSGESEFLINNKNVRLRDINELFMDTGVSRNSFSIISQGKVEAVFNSKPEERRSLIEEAAGISKYKKEKQKAQTELLETTDHLDRVADIIGELESQKAPLEEQASLARDYLAQKKQFDHFELSNLVLTMANLREEIDHTTAQLNSNELLSKKYERQKAAQEQVTEKLTAQSEQLENKLSDLQNNLLEFSKQKERISGKKEMSQQEQEFHRTRVQELEGQLAENQTDFTDAQQRFDQLEEQVTEKKRQLAQYQNALTELEKQQQTSPADLAATIENLRSKILTMAQEQSALQSKLEYLTDGQKNEQGQSLQHKKALSVQKEALEELRSRSERAKEDLAAWVEKLNQLQEKQSTLKQEEAELTKEYETKKNQWYAASDILHRAKAQLNALDNVAANYSGYYQGAKNILQARSDVSGVVGAVAELLQLEAKYSKAIETVLGGQLQNVVTTNEQAAKKAIAYLNQHRAGRATFLPRTAVKARSLPLSLSEQLTSMPGFLGIASDLVEVQPEDQVILEYLLGTTIVVQDLDAAVQIAKMIRHQGRIVTLNGEIINAGGSMTGGTSQHKRTGLLEQKQQREKLSADIQKMQDQLKNVELAGKQTSADLETKKARQKNLAEQLAEVQEKKAQAAEKAAGLALEIEHGQESYEQAQHTWQEQSQIKEKRALQIKSIQSQQKETANKLAELQTALAEKQTATTAAADSQKQYEKKAAQLKQDAALERERLDSLQIQLKEVQNQKLHLDGLIKKQTAMIKELKEQTKVHASSDHDLAIKVSQLEESIQQATSALEALTQQRAEIKAQLNDEKLKLQRVTGLREAARDEQQKNQVQLSRLSTLLDRNLTDLSEKYGMTYEYAKQQELETDPTVVARQLKLLKMGLDDLGEVNLGAIKEYDRVNERYEFLAQQQNDLLTAKSQLESSMYEMDQEVKQRFKQTFERVAEAFRHVFPQIFEGGSAYLSLTDPSDLLHTGIEITAQPPGKKAQQLSLLSGGERTLTAIALLFAILEVTPVPFAILDEAEAALDDANVTRYSQYLRRLDDHTQFIVITHRKGTMVQADVLYGVTMQDSGVSRMVSVSLADVI</sequence>
<accession>A0A401IRK8</accession>
<dbReference type="OrthoDB" id="9808768at2"/>
<feature type="coiled-coil region" evidence="7">
    <location>
        <begin position="227"/>
        <end position="369"/>
    </location>
</feature>
<evidence type="ECO:0000313" key="9">
    <source>
        <dbReference type="EMBL" id="GBG94135.1"/>
    </source>
</evidence>
<evidence type="ECO:0000256" key="6">
    <source>
        <dbReference type="ARBA" id="ARBA00023125"/>
    </source>
</evidence>
<dbReference type="GO" id="GO:0030261">
    <property type="term" value="P:chromosome condensation"/>
    <property type="evidence" value="ECO:0007669"/>
    <property type="project" value="InterPro"/>
</dbReference>
<dbReference type="SMART" id="SM00968">
    <property type="entry name" value="SMC_hinge"/>
    <property type="match status" value="1"/>
</dbReference>
<dbReference type="InterPro" id="IPR010935">
    <property type="entry name" value="SMC_hinge"/>
</dbReference>
<dbReference type="GO" id="GO:0016887">
    <property type="term" value="F:ATP hydrolysis activity"/>
    <property type="evidence" value="ECO:0007669"/>
    <property type="project" value="InterPro"/>
</dbReference>
<protein>
    <recommendedName>
        <fullName evidence="7">Chromosome partition protein Smc</fullName>
    </recommendedName>
</protein>
<dbReference type="AlphaFoldDB" id="A0A401IRK8"/>
<feature type="coiled-coil region" evidence="7">
    <location>
        <begin position="672"/>
        <end position="741"/>
    </location>
</feature>
<keyword evidence="6 7" id="KW-0238">DNA-binding</keyword>
<dbReference type="NCBIfam" id="TIGR02168">
    <property type="entry name" value="SMC_prok_B"/>
    <property type="match status" value="1"/>
</dbReference>
<gene>
    <name evidence="7 9" type="primary">smc</name>
    <name evidence="9" type="ORF">LFYK43_05940</name>
</gene>
<dbReference type="FunFam" id="3.40.50.300:FF:000984">
    <property type="entry name" value="Chromosome partition protein Smc"/>
    <property type="match status" value="1"/>
</dbReference>
<feature type="domain" description="SMC hinge" evidence="8">
    <location>
        <begin position="518"/>
        <end position="637"/>
    </location>
</feature>
<feature type="binding site" evidence="7">
    <location>
        <begin position="32"/>
        <end position="39"/>
    </location>
    <ligand>
        <name>ATP</name>
        <dbReference type="ChEBI" id="CHEBI:30616"/>
    </ligand>
</feature>
<comment type="similarity">
    <text evidence="7">Belongs to the SMC family.</text>
</comment>
<feature type="coiled-coil region" evidence="7">
    <location>
        <begin position="417"/>
        <end position="475"/>
    </location>
</feature>
<dbReference type="Gene3D" id="3.40.50.300">
    <property type="entry name" value="P-loop containing nucleotide triphosphate hydrolases"/>
    <property type="match status" value="2"/>
</dbReference>
<dbReference type="GO" id="GO:0005524">
    <property type="term" value="F:ATP binding"/>
    <property type="evidence" value="ECO:0007669"/>
    <property type="project" value="UniProtKB-UniRule"/>
</dbReference>
<organism evidence="9 10">
    <name type="scientific">Ligilactobacillus salitolerans</name>
    <dbReference type="NCBI Taxonomy" id="1808352"/>
    <lineage>
        <taxon>Bacteria</taxon>
        <taxon>Bacillati</taxon>
        <taxon>Bacillota</taxon>
        <taxon>Bacilli</taxon>
        <taxon>Lactobacillales</taxon>
        <taxon>Lactobacillaceae</taxon>
        <taxon>Ligilactobacillus</taxon>
    </lineage>
</organism>
<evidence type="ECO:0000256" key="5">
    <source>
        <dbReference type="ARBA" id="ARBA00023054"/>
    </source>
</evidence>
<evidence type="ECO:0000313" key="10">
    <source>
        <dbReference type="Proteomes" id="UP000286848"/>
    </source>
</evidence>
<dbReference type="SUPFAM" id="SSF75553">
    <property type="entry name" value="Smc hinge domain"/>
    <property type="match status" value="1"/>
</dbReference>
<comment type="function">
    <text evidence="7">Required for chromosome condensation and partitioning.</text>
</comment>
<dbReference type="GO" id="GO:0006260">
    <property type="term" value="P:DNA replication"/>
    <property type="evidence" value="ECO:0007669"/>
    <property type="project" value="UniProtKB-UniRule"/>
</dbReference>
<dbReference type="InterPro" id="IPR003395">
    <property type="entry name" value="RecF/RecN/SMC_N"/>
</dbReference>
<dbReference type="GO" id="GO:0005694">
    <property type="term" value="C:chromosome"/>
    <property type="evidence" value="ECO:0007669"/>
    <property type="project" value="InterPro"/>
</dbReference>
<keyword evidence="10" id="KW-1185">Reference proteome</keyword>
<evidence type="ECO:0000256" key="3">
    <source>
        <dbReference type="ARBA" id="ARBA00022741"/>
    </source>
</evidence>
<dbReference type="Gene3D" id="1.10.287.1490">
    <property type="match status" value="1"/>
</dbReference>
<keyword evidence="2 7" id="KW-0963">Cytoplasm</keyword>
<evidence type="ECO:0000256" key="1">
    <source>
        <dbReference type="ARBA" id="ARBA00004496"/>
    </source>
</evidence>